<dbReference type="RefSeq" id="WP_152580775.1">
    <property type="nucleotide sequence ID" value="NZ_JAKVOD010000001.1"/>
</dbReference>
<dbReference type="Pfam" id="PF13333">
    <property type="entry name" value="rve_2"/>
    <property type="match status" value="1"/>
</dbReference>
<dbReference type="InterPro" id="IPR012337">
    <property type="entry name" value="RNaseH-like_sf"/>
</dbReference>
<reference evidence="3 4" key="1">
    <citation type="submission" date="2018-04" db="EMBL/GenBank/DDBJ databases">
        <authorList>
            <person name="Eckel V.P."/>
            <person name="Vogel R.F."/>
        </authorList>
    </citation>
    <scope>NUCLEOTIDE SEQUENCE [LARGE SCALE GENOMIC DNA]</scope>
    <source>
        <strain evidence="4">TMW 2.1764</strain>
    </source>
</reference>
<organism evidence="3 4">
    <name type="scientific">Bifidobacterium tibiigranuli</name>
    <dbReference type="NCBI Taxonomy" id="2172043"/>
    <lineage>
        <taxon>Bacteria</taxon>
        <taxon>Bacillati</taxon>
        <taxon>Actinomycetota</taxon>
        <taxon>Actinomycetes</taxon>
        <taxon>Bifidobacteriales</taxon>
        <taxon>Bifidobacteriaceae</taxon>
        <taxon>Bifidobacterium</taxon>
    </lineage>
</organism>
<comment type="caution">
    <text evidence="3">The sequence shown here is derived from an EMBL/GenBank/DDBJ whole genome shotgun (WGS) entry which is preliminary data.</text>
</comment>
<accession>A0A5N6S5W5</accession>
<keyword evidence="4" id="KW-1185">Reference proteome</keyword>
<feature type="region of interest" description="Disordered" evidence="1">
    <location>
        <begin position="30"/>
        <end position="51"/>
    </location>
</feature>
<name>A0A5N6S5W5_9BIFI</name>
<evidence type="ECO:0000256" key="1">
    <source>
        <dbReference type="SAM" id="MobiDB-lite"/>
    </source>
</evidence>
<feature type="domain" description="Integrase catalytic" evidence="2">
    <location>
        <begin position="89"/>
        <end position="134"/>
    </location>
</feature>
<dbReference type="GeneID" id="99062937"/>
<dbReference type="Proteomes" id="UP000325415">
    <property type="component" value="Unassembled WGS sequence"/>
</dbReference>
<dbReference type="EMBL" id="QDAG01000005">
    <property type="protein sequence ID" value="KAE8128420.1"/>
    <property type="molecule type" value="Genomic_DNA"/>
</dbReference>
<evidence type="ECO:0000313" key="3">
    <source>
        <dbReference type="EMBL" id="KAE8128420.1"/>
    </source>
</evidence>
<sequence>MARSLRPRGRLGGIGQPAHACACLGRPGSVDRLDGPARRHPGTDPPLGSRRPVISSLYGTHLNEAGILASTGTVGDSRAFALAESADGACKSEPVRRSAPFQTVQALKTATLQWVSWWNNERLHQHPGYHTPAEVEARYYQTKATPVTQ</sequence>
<protein>
    <recommendedName>
        <fullName evidence="2">Integrase catalytic domain-containing protein</fullName>
    </recommendedName>
</protein>
<dbReference type="AlphaFoldDB" id="A0A5N6S5W5"/>
<evidence type="ECO:0000259" key="2">
    <source>
        <dbReference type="Pfam" id="PF13333"/>
    </source>
</evidence>
<dbReference type="GO" id="GO:0015074">
    <property type="term" value="P:DNA integration"/>
    <property type="evidence" value="ECO:0007669"/>
    <property type="project" value="InterPro"/>
</dbReference>
<gene>
    <name evidence="3" type="ORF">DDE84_05925</name>
</gene>
<proteinExistence type="predicted"/>
<dbReference type="SUPFAM" id="SSF53098">
    <property type="entry name" value="Ribonuclease H-like"/>
    <property type="match status" value="1"/>
</dbReference>
<dbReference type="InterPro" id="IPR001584">
    <property type="entry name" value="Integrase_cat-core"/>
</dbReference>
<evidence type="ECO:0000313" key="4">
    <source>
        <dbReference type="Proteomes" id="UP000325415"/>
    </source>
</evidence>